<dbReference type="InterPro" id="IPR001128">
    <property type="entry name" value="Cyt_P450"/>
</dbReference>
<evidence type="ECO:0000256" key="4">
    <source>
        <dbReference type="ARBA" id="ARBA00022723"/>
    </source>
</evidence>
<evidence type="ECO:0000256" key="1">
    <source>
        <dbReference type="ARBA" id="ARBA00001971"/>
    </source>
</evidence>
<dbReference type="AlphaFoldDB" id="M7SIQ4"/>
<evidence type="ECO:0000313" key="8">
    <source>
        <dbReference type="EMBL" id="EMR64158.1"/>
    </source>
</evidence>
<feature type="binding site" description="axial binding residue" evidence="6">
    <location>
        <position position="129"/>
    </location>
    <ligand>
        <name>heme</name>
        <dbReference type="ChEBI" id="CHEBI:30413"/>
    </ligand>
    <ligandPart>
        <name>Fe</name>
        <dbReference type="ChEBI" id="CHEBI:18248"/>
    </ligandPart>
</feature>
<evidence type="ECO:0000256" key="2">
    <source>
        <dbReference type="ARBA" id="ARBA00010617"/>
    </source>
</evidence>
<gene>
    <name evidence="8" type="ORF">UCREL1_8875</name>
</gene>
<dbReference type="Proteomes" id="UP000012174">
    <property type="component" value="Unassembled WGS sequence"/>
</dbReference>
<dbReference type="GO" id="GO:0016705">
    <property type="term" value="F:oxidoreductase activity, acting on paired donors, with incorporation or reduction of molecular oxygen"/>
    <property type="evidence" value="ECO:0007669"/>
    <property type="project" value="InterPro"/>
</dbReference>
<dbReference type="PANTHER" id="PTHR24305:SF210">
    <property type="entry name" value="CYTOCHROME P450 MONOOXYGENASE ASQL-RELATED"/>
    <property type="match status" value="1"/>
</dbReference>
<dbReference type="GO" id="GO:0004497">
    <property type="term" value="F:monooxygenase activity"/>
    <property type="evidence" value="ECO:0007669"/>
    <property type="project" value="UniProtKB-KW"/>
</dbReference>
<proteinExistence type="inferred from homology"/>
<organism evidence="8 9">
    <name type="scientific">Eutypa lata (strain UCR-EL1)</name>
    <name type="common">Grapevine dieback disease fungus</name>
    <name type="synonym">Eutypa armeniacae</name>
    <dbReference type="NCBI Taxonomy" id="1287681"/>
    <lineage>
        <taxon>Eukaryota</taxon>
        <taxon>Fungi</taxon>
        <taxon>Dikarya</taxon>
        <taxon>Ascomycota</taxon>
        <taxon>Pezizomycotina</taxon>
        <taxon>Sordariomycetes</taxon>
        <taxon>Xylariomycetidae</taxon>
        <taxon>Xylariales</taxon>
        <taxon>Diatrypaceae</taxon>
        <taxon>Eutypa</taxon>
    </lineage>
</organism>
<keyword evidence="7" id="KW-0503">Monooxygenase</keyword>
<accession>M7SIQ4</accession>
<keyword evidence="9" id="KW-1185">Reference proteome</keyword>
<dbReference type="InterPro" id="IPR002401">
    <property type="entry name" value="Cyt_P450_E_grp-I"/>
</dbReference>
<dbReference type="GO" id="GO:0020037">
    <property type="term" value="F:heme binding"/>
    <property type="evidence" value="ECO:0007669"/>
    <property type="project" value="InterPro"/>
</dbReference>
<dbReference type="PRINTS" id="PR00463">
    <property type="entry name" value="EP450I"/>
</dbReference>
<dbReference type="OrthoDB" id="1470350at2759"/>
<keyword evidence="4 6" id="KW-0479">Metal-binding</keyword>
<evidence type="ECO:0000256" key="5">
    <source>
        <dbReference type="ARBA" id="ARBA00023004"/>
    </source>
</evidence>
<dbReference type="Gene3D" id="1.10.630.10">
    <property type="entry name" value="Cytochrome P450"/>
    <property type="match status" value="1"/>
</dbReference>
<evidence type="ECO:0000256" key="7">
    <source>
        <dbReference type="RuleBase" id="RU000461"/>
    </source>
</evidence>
<evidence type="ECO:0000256" key="6">
    <source>
        <dbReference type="PIRSR" id="PIRSR602401-1"/>
    </source>
</evidence>
<dbReference type="GO" id="GO:0005506">
    <property type="term" value="F:iron ion binding"/>
    <property type="evidence" value="ECO:0007669"/>
    <property type="project" value="InterPro"/>
</dbReference>
<dbReference type="HOGENOM" id="CLU_001570_14_7_1"/>
<keyword evidence="5 6" id="KW-0408">Iron</keyword>
<keyword evidence="7" id="KW-0560">Oxidoreductase</keyword>
<dbReference type="InterPro" id="IPR017972">
    <property type="entry name" value="Cyt_P450_CS"/>
</dbReference>
<protein>
    <submittedName>
        <fullName evidence="8">Putative isotrichodermin c-15 hydroxylase protein</fullName>
    </submittedName>
</protein>
<dbReference type="OMA" id="ARIMFRL"/>
<comment type="cofactor">
    <cofactor evidence="1 6">
        <name>heme</name>
        <dbReference type="ChEBI" id="CHEBI:30413"/>
    </cofactor>
</comment>
<dbReference type="InterPro" id="IPR050121">
    <property type="entry name" value="Cytochrome_P450_monoxygenase"/>
</dbReference>
<sequence length="192" mass="22496">MVAGQLLSAGYEPISSQFLCTIVFLLHEPPSYKRLVEEIRGEFKSYDDINPDALAHLRFLHASLMETLRITITVQYGHFAFTRSPRYFHQPQSFRPERWLPPSHAHWDPAFKNDATSSFWPFSQGPRACPGMGTAWRQTRLFIAKVLWSFDVEVLPGQNIVFEDAFRQYAMWEKPKFWVRFHEVEREDGDAK</sequence>
<reference evidence="9" key="1">
    <citation type="journal article" date="2013" name="Genome Announc.">
        <title>Draft genome sequence of the grapevine dieback fungus Eutypa lata UCR-EL1.</title>
        <authorList>
            <person name="Blanco-Ulate B."/>
            <person name="Rolshausen P.E."/>
            <person name="Cantu D."/>
        </authorList>
    </citation>
    <scope>NUCLEOTIDE SEQUENCE [LARGE SCALE GENOMIC DNA]</scope>
    <source>
        <strain evidence="9">UCR-EL1</strain>
    </source>
</reference>
<evidence type="ECO:0000313" key="9">
    <source>
        <dbReference type="Proteomes" id="UP000012174"/>
    </source>
</evidence>
<dbReference type="EMBL" id="KB707115">
    <property type="protein sequence ID" value="EMR64158.1"/>
    <property type="molecule type" value="Genomic_DNA"/>
</dbReference>
<dbReference type="Pfam" id="PF00067">
    <property type="entry name" value="p450"/>
    <property type="match status" value="2"/>
</dbReference>
<evidence type="ECO:0000256" key="3">
    <source>
        <dbReference type="ARBA" id="ARBA00022617"/>
    </source>
</evidence>
<keyword evidence="3 6" id="KW-0349">Heme</keyword>
<dbReference type="KEGG" id="ela:UCREL1_8875"/>
<dbReference type="PROSITE" id="PS00086">
    <property type="entry name" value="CYTOCHROME_P450"/>
    <property type="match status" value="1"/>
</dbReference>
<name>M7SIQ4_EUTLA</name>
<dbReference type="eggNOG" id="KOG0158">
    <property type="taxonomic scope" value="Eukaryota"/>
</dbReference>
<dbReference type="SUPFAM" id="SSF48264">
    <property type="entry name" value="Cytochrome P450"/>
    <property type="match status" value="1"/>
</dbReference>
<dbReference type="PANTHER" id="PTHR24305">
    <property type="entry name" value="CYTOCHROME P450"/>
    <property type="match status" value="1"/>
</dbReference>
<dbReference type="InterPro" id="IPR036396">
    <property type="entry name" value="Cyt_P450_sf"/>
</dbReference>
<comment type="similarity">
    <text evidence="2 7">Belongs to the cytochrome P450 family.</text>
</comment>